<dbReference type="Proteomes" id="UP000664405">
    <property type="component" value="Unassembled WGS sequence"/>
</dbReference>
<evidence type="ECO:0000313" key="1">
    <source>
        <dbReference type="EMBL" id="MBN8196572.1"/>
    </source>
</evidence>
<dbReference type="AlphaFoldDB" id="A0A8I1M7Z7"/>
<dbReference type="GO" id="GO:0016491">
    <property type="term" value="F:oxidoreductase activity"/>
    <property type="evidence" value="ECO:0007669"/>
    <property type="project" value="TreeGrafter"/>
</dbReference>
<accession>A0A8I1M7Z7</accession>
<dbReference type="EMBL" id="JAEKJW010000002">
    <property type="protein sequence ID" value="MBN8196572.1"/>
    <property type="molecule type" value="Genomic_DNA"/>
</dbReference>
<dbReference type="PRINTS" id="PR00081">
    <property type="entry name" value="GDHRDH"/>
</dbReference>
<name>A0A8I1M7Z7_9PROT</name>
<dbReference type="RefSeq" id="WP_206927241.1">
    <property type="nucleotide sequence ID" value="NZ_JAEKJW010000002.1"/>
</dbReference>
<dbReference type="InterPro" id="IPR036291">
    <property type="entry name" value="NAD(P)-bd_dom_sf"/>
</dbReference>
<dbReference type="CDD" id="cd05325">
    <property type="entry name" value="carb_red_sniffer_like_SDR_c"/>
    <property type="match status" value="1"/>
</dbReference>
<dbReference type="Gene3D" id="3.40.50.720">
    <property type="entry name" value="NAD(P)-binding Rossmann-like Domain"/>
    <property type="match status" value="1"/>
</dbReference>
<dbReference type="InterPro" id="IPR051468">
    <property type="entry name" value="Fungal_SecMetab_SDRs"/>
</dbReference>
<dbReference type="PANTHER" id="PTHR43544:SF12">
    <property type="entry name" value="NAD(P)-BINDING ROSSMANN-FOLD SUPERFAMILY PROTEIN"/>
    <property type="match status" value="1"/>
</dbReference>
<sequence length="246" mass="26313">MSGIETPHFKSIPTGQIAIVIGATGGIGAAFATHLHSSGHFAKVLTYGRKTRPSLDFDIPESIDACARDARMQADAHGCDIALIIDATGYLHDESFQPEKSLRQIDAAYMTKQFRINAIGPALLMKHFCPMLPRKGKAVFATLSAKVGSIGDNRMGGWYGYRAAKAALNQLVKTASIELARNKPDAICVSLHPGTVDTGLSGPFAKSGLDVQNPELATARMLVVIDGLTPRQSGGFFAYDGQELPW</sequence>
<dbReference type="Pfam" id="PF00106">
    <property type="entry name" value="adh_short"/>
    <property type="match status" value="1"/>
</dbReference>
<dbReference type="PANTHER" id="PTHR43544">
    <property type="entry name" value="SHORT-CHAIN DEHYDROGENASE/REDUCTASE"/>
    <property type="match status" value="1"/>
</dbReference>
<gene>
    <name evidence="1" type="ORF">JF547_08860</name>
</gene>
<dbReference type="SUPFAM" id="SSF51735">
    <property type="entry name" value="NAD(P)-binding Rossmann-fold domains"/>
    <property type="match status" value="1"/>
</dbReference>
<protein>
    <submittedName>
        <fullName evidence="1">SDR family NAD(P)-dependent oxidoreductase</fullName>
    </submittedName>
</protein>
<organism evidence="1 2">
    <name type="scientific">Thalassospira povalilytica</name>
    <dbReference type="NCBI Taxonomy" id="732237"/>
    <lineage>
        <taxon>Bacteria</taxon>
        <taxon>Pseudomonadati</taxon>
        <taxon>Pseudomonadota</taxon>
        <taxon>Alphaproteobacteria</taxon>
        <taxon>Rhodospirillales</taxon>
        <taxon>Thalassospiraceae</taxon>
        <taxon>Thalassospira</taxon>
    </lineage>
</organism>
<dbReference type="GO" id="GO:0005737">
    <property type="term" value="C:cytoplasm"/>
    <property type="evidence" value="ECO:0007669"/>
    <property type="project" value="TreeGrafter"/>
</dbReference>
<dbReference type="InterPro" id="IPR002347">
    <property type="entry name" value="SDR_fam"/>
</dbReference>
<comment type="caution">
    <text evidence="1">The sequence shown here is derived from an EMBL/GenBank/DDBJ whole genome shotgun (WGS) entry which is preliminary data.</text>
</comment>
<evidence type="ECO:0000313" key="2">
    <source>
        <dbReference type="Proteomes" id="UP000664405"/>
    </source>
</evidence>
<proteinExistence type="predicted"/>
<reference evidence="1" key="1">
    <citation type="submission" date="2020-12" db="EMBL/GenBank/DDBJ databases">
        <title>Oil enriched cultivation method for isolating marine PHA-producing bacteria.</title>
        <authorList>
            <person name="Zheng W."/>
            <person name="Yu S."/>
            <person name="Huang Y."/>
        </authorList>
    </citation>
    <scope>NUCLEOTIDE SEQUENCE</scope>
    <source>
        <strain evidence="1">SY-2-3</strain>
    </source>
</reference>